<reference evidence="2" key="2">
    <citation type="submission" date="2020-05" db="UniProtKB">
        <authorList>
            <consortium name="EnsemblMetazoa"/>
        </authorList>
    </citation>
    <scope>IDENTIFICATION</scope>
</reference>
<evidence type="ECO:0000313" key="2">
    <source>
        <dbReference type="EnsemblMetazoa" id="ASIC001510-PA"/>
    </source>
</evidence>
<dbReference type="VEuPathDB" id="VectorBase:ASIC001510"/>
<proteinExistence type="predicted"/>
<reference evidence="1 3" key="1">
    <citation type="journal article" date="2014" name="BMC Genomics">
        <title>Genome sequence of Anopheles sinensis provides insight into genetics basis of mosquito competence for malaria parasites.</title>
        <authorList>
            <person name="Zhou D."/>
            <person name="Zhang D."/>
            <person name="Ding G."/>
            <person name="Shi L."/>
            <person name="Hou Q."/>
            <person name="Ye Y."/>
            <person name="Xu Y."/>
            <person name="Zhou H."/>
            <person name="Xiong C."/>
            <person name="Li S."/>
            <person name="Yu J."/>
            <person name="Hong S."/>
            <person name="Yu X."/>
            <person name="Zou P."/>
            <person name="Chen C."/>
            <person name="Chang X."/>
            <person name="Wang W."/>
            <person name="Lv Y."/>
            <person name="Sun Y."/>
            <person name="Ma L."/>
            <person name="Shen B."/>
            <person name="Zhu C."/>
        </authorList>
    </citation>
    <scope>NUCLEOTIDE SEQUENCE [LARGE SCALE GENOMIC DNA]</scope>
</reference>
<dbReference type="EMBL" id="ATLV01006589">
    <property type="status" value="NOT_ANNOTATED_CDS"/>
    <property type="molecule type" value="Genomic_DNA"/>
</dbReference>
<accession>A0A084VBF1</accession>
<dbReference type="AlphaFoldDB" id="A0A084VBF1"/>
<organism evidence="1">
    <name type="scientific">Anopheles sinensis</name>
    <name type="common">Mosquito</name>
    <dbReference type="NCBI Taxonomy" id="74873"/>
    <lineage>
        <taxon>Eukaryota</taxon>
        <taxon>Metazoa</taxon>
        <taxon>Ecdysozoa</taxon>
        <taxon>Arthropoda</taxon>
        <taxon>Hexapoda</taxon>
        <taxon>Insecta</taxon>
        <taxon>Pterygota</taxon>
        <taxon>Neoptera</taxon>
        <taxon>Endopterygota</taxon>
        <taxon>Diptera</taxon>
        <taxon>Nematocera</taxon>
        <taxon>Culicoidea</taxon>
        <taxon>Culicidae</taxon>
        <taxon>Anophelinae</taxon>
        <taxon>Anopheles</taxon>
    </lineage>
</organism>
<dbReference type="EMBL" id="KE524368">
    <property type="protein sequence ID" value="KFB35295.1"/>
    <property type="molecule type" value="Genomic_DNA"/>
</dbReference>
<gene>
    <name evidence="1" type="ORF">ZHAS_00001510</name>
</gene>
<keyword evidence="3" id="KW-1185">Reference proteome</keyword>
<dbReference type="EnsemblMetazoa" id="ASIC001510-RA">
    <property type="protein sequence ID" value="ASIC001510-PA"/>
    <property type="gene ID" value="ASIC001510"/>
</dbReference>
<evidence type="ECO:0000313" key="3">
    <source>
        <dbReference type="Proteomes" id="UP000030765"/>
    </source>
</evidence>
<evidence type="ECO:0000313" key="1">
    <source>
        <dbReference type="EMBL" id="KFB35295.1"/>
    </source>
</evidence>
<protein>
    <submittedName>
        <fullName evidence="1 2">Ubiquitin-conjugating enzyme E2</fullName>
    </submittedName>
</protein>
<dbReference type="Proteomes" id="UP000030765">
    <property type="component" value="Unassembled WGS sequence"/>
</dbReference>
<name>A0A084VBF1_ANOSI</name>
<sequence length="53" mass="6218">MWFPLHTLKVSVIERRSEPQDRTTSTPVTIVGGWKVCKGRKGERKKIDRCSRY</sequence>